<dbReference type="AlphaFoldDB" id="A0A655ASV9"/>
<protein>
    <submittedName>
        <fullName evidence="1">Uncharacterized protein</fullName>
    </submittedName>
</protein>
<organism evidence="1 2">
    <name type="scientific">Mycobacterium tuberculosis</name>
    <dbReference type="NCBI Taxonomy" id="1773"/>
    <lineage>
        <taxon>Bacteria</taxon>
        <taxon>Bacillati</taxon>
        <taxon>Actinomycetota</taxon>
        <taxon>Actinomycetes</taxon>
        <taxon>Mycobacteriales</taxon>
        <taxon>Mycobacteriaceae</taxon>
        <taxon>Mycobacterium</taxon>
        <taxon>Mycobacterium tuberculosis complex</taxon>
    </lineage>
</organism>
<dbReference type="Proteomes" id="UP000048948">
    <property type="component" value="Unassembled WGS sequence"/>
</dbReference>
<evidence type="ECO:0000313" key="2">
    <source>
        <dbReference type="Proteomes" id="UP000048948"/>
    </source>
</evidence>
<gene>
    <name evidence="1" type="ORF">ERS027646_04997</name>
</gene>
<proteinExistence type="predicted"/>
<name>A0A655ASV9_MYCTX</name>
<sequence length="45" mass="5022">MPYGLTTCTVPFWISSLDHKAIDDTVEGNTVIVAFFGVSEEIFNR</sequence>
<dbReference type="EMBL" id="CNGE01002426">
    <property type="protein sequence ID" value="CKU97217.1"/>
    <property type="molecule type" value="Genomic_DNA"/>
</dbReference>
<evidence type="ECO:0000313" key="1">
    <source>
        <dbReference type="EMBL" id="CKU97217.1"/>
    </source>
</evidence>
<accession>A0A655ASV9</accession>
<reference evidence="1 2" key="1">
    <citation type="submission" date="2015-03" db="EMBL/GenBank/DDBJ databases">
        <authorList>
            <consortium name="Pathogen Informatics"/>
        </authorList>
    </citation>
    <scope>NUCLEOTIDE SEQUENCE [LARGE SCALE GENOMIC DNA]</scope>
    <source>
        <strain evidence="1 2">Bir 172</strain>
    </source>
</reference>